<keyword evidence="2" id="KW-0723">Serine/threonine-protein kinase</keyword>
<evidence type="ECO:0000313" key="9">
    <source>
        <dbReference type="EMBL" id="ONM39855.1"/>
    </source>
</evidence>
<keyword evidence="3" id="KW-0418">Kinase</keyword>
<dbReference type="Gene3D" id="3.30.200.20">
    <property type="entry name" value="Phosphorylase Kinase, domain 1"/>
    <property type="match status" value="1"/>
</dbReference>
<dbReference type="EMBL" id="CM007649">
    <property type="protein sequence ID" value="ONM39855.1"/>
    <property type="molecule type" value="Genomic_DNA"/>
</dbReference>
<gene>
    <name evidence="8" type="ORF">ZEAMMB73_Zm00001d006862</name>
    <name evidence="9" type="ORF">ZEAMMB73_Zm00001d044057</name>
    <name evidence="7" type="ORF">ZEAMMB73_Zm00001d053790</name>
</gene>
<dbReference type="GO" id="GO:0005524">
    <property type="term" value="F:ATP binding"/>
    <property type="evidence" value="ECO:0007669"/>
    <property type="project" value="InterPro"/>
</dbReference>
<comment type="catalytic activity">
    <reaction evidence="5">
        <text>L-seryl-[protein] + ATP = O-phospho-L-seryl-[protein] + ADP + H(+)</text>
        <dbReference type="Rhea" id="RHEA:17989"/>
        <dbReference type="Rhea" id="RHEA-COMP:9863"/>
        <dbReference type="Rhea" id="RHEA-COMP:11604"/>
        <dbReference type="ChEBI" id="CHEBI:15378"/>
        <dbReference type="ChEBI" id="CHEBI:29999"/>
        <dbReference type="ChEBI" id="CHEBI:30616"/>
        <dbReference type="ChEBI" id="CHEBI:83421"/>
        <dbReference type="ChEBI" id="CHEBI:456216"/>
        <dbReference type="EC" id="2.7.11.1"/>
    </reaction>
</comment>
<evidence type="ECO:0000256" key="5">
    <source>
        <dbReference type="ARBA" id="ARBA00048679"/>
    </source>
</evidence>
<dbReference type="AlphaFoldDB" id="A0A1D6NHJ5"/>
<comment type="catalytic activity">
    <reaction evidence="4">
        <text>L-threonyl-[protein] + ATP = O-phospho-L-threonyl-[protein] + ADP + H(+)</text>
        <dbReference type="Rhea" id="RHEA:46608"/>
        <dbReference type="Rhea" id="RHEA-COMP:11060"/>
        <dbReference type="Rhea" id="RHEA-COMP:11605"/>
        <dbReference type="ChEBI" id="CHEBI:15378"/>
        <dbReference type="ChEBI" id="CHEBI:30013"/>
        <dbReference type="ChEBI" id="CHEBI:30616"/>
        <dbReference type="ChEBI" id="CHEBI:61977"/>
        <dbReference type="ChEBI" id="CHEBI:456216"/>
        <dbReference type="EC" id="2.7.11.1"/>
    </reaction>
</comment>
<dbReference type="SUPFAM" id="SSF56112">
    <property type="entry name" value="Protein kinase-like (PK-like)"/>
    <property type="match status" value="1"/>
</dbReference>
<dbReference type="EMBL" id="CM007648">
    <property type="protein sequence ID" value="ONM25305.1"/>
    <property type="molecule type" value="Genomic_DNA"/>
</dbReference>
<evidence type="ECO:0000256" key="4">
    <source>
        <dbReference type="ARBA" id="ARBA00047899"/>
    </source>
</evidence>
<dbReference type="Gene3D" id="1.10.510.10">
    <property type="entry name" value="Transferase(Phosphotransferase) domain 1"/>
    <property type="match status" value="1"/>
</dbReference>
<evidence type="ECO:0000256" key="3">
    <source>
        <dbReference type="ARBA" id="ARBA00022777"/>
    </source>
</evidence>
<dbReference type="PROSITE" id="PS50011">
    <property type="entry name" value="PROTEIN_KINASE_DOM"/>
    <property type="match status" value="1"/>
</dbReference>
<dbReference type="EC" id="2.7.11.1" evidence="1"/>
<sequence>MEQLSTEIQLLRTFRHKNIVKLFASWIDEDKDIVNIIIEYFTSGSLRQYMLFLSFVPLLNVHTKHLSVFLFSTKLFLVKQIWLNNLAVWGRGRERDILPHMLVR</sequence>
<dbReference type="Pfam" id="PF07714">
    <property type="entry name" value="PK_Tyr_Ser-Thr"/>
    <property type="match status" value="1"/>
</dbReference>
<evidence type="ECO:0000256" key="1">
    <source>
        <dbReference type="ARBA" id="ARBA00012513"/>
    </source>
</evidence>
<dbReference type="InterPro" id="IPR001245">
    <property type="entry name" value="Ser-Thr/Tyr_kinase_cat_dom"/>
</dbReference>
<dbReference type="EMBL" id="CM000780">
    <property type="protein sequence ID" value="AQK60364.1"/>
    <property type="molecule type" value="Genomic_DNA"/>
</dbReference>
<dbReference type="InterPro" id="IPR000719">
    <property type="entry name" value="Prot_kinase_dom"/>
</dbReference>
<dbReference type="GO" id="GO:0004674">
    <property type="term" value="F:protein serine/threonine kinase activity"/>
    <property type="evidence" value="ECO:0007669"/>
    <property type="project" value="UniProtKB-KW"/>
</dbReference>
<evidence type="ECO:0000313" key="7">
    <source>
        <dbReference type="EMBL" id="AQK60364.1"/>
    </source>
</evidence>
<protein>
    <recommendedName>
        <fullName evidence="1">non-specific serine/threonine protein kinase</fullName>
        <ecNumber evidence="1">2.7.11.1</ecNumber>
    </recommendedName>
</protein>
<dbReference type="PANTHER" id="PTHR13902">
    <property type="entry name" value="SERINE/THREONINE-PROTEIN KINASE WNK WITH NO LYSINE -RELATED"/>
    <property type="match status" value="1"/>
</dbReference>
<evidence type="ECO:0000256" key="2">
    <source>
        <dbReference type="ARBA" id="ARBA00022527"/>
    </source>
</evidence>
<dbReference type="InterPro" id="IPR050588">
    <property type="entry name" value="WNK_Ser-Thr_kinase"/>
</dbReference>
<keyword evidence="3" id="KW-0808">Transferase</keyword>
<evidence type="ECO:0000259" key="6">
    <source>
        <dbReference type="PROSITE" id="PS50011"/>
    </source>
</evidence>
<evidence type="ECO:0000313" key="8">
    <source>
        <dbReference type="EMBL" id="ONM25305.1"/>
    </source>
</evidence>
<name>A0A1D6NHJ5_MAIZE</name>
<reference evidence="8" key="1">
    <citation type="submission" date="2015-12" db="EMBL/GenBank/DDBJ databases">
        <title>Update maize B73 reference genome by single molecule sequencing technologies.</title>
        <authorList>
            <consortium name="Maize Genome Sequencing Project"/>
            <person name="Ware D."/>
        </authorList>
    </citation>
    <scope>NUCLEOTIDE SEQUENCE [LARGE SCALE GENOMIC DNA]</scope>
    <source>
        <tissue evidence="8">Seedling</tissue>
    </source>
</reference>
<accession>A0A1D6NHJ5</accession>
<proteinExistence type="predicted"/>
<dbReference type="InterPro" id="IPR011009">
    <property type="entry name" value="Kinase-like_dom_sf"/>
</dbReference>
<organism evidence="8">
    <name type="scientific">Zea mays</name>
    <name type="common">Maize</name>
    <dbReference type="NCBI Taxonomy" id="4577"/>
    <lineage>
        <taxon>Eukaryota</taxon>
        <taxon>Viridiplantae</taxon>
        <taxon>Streptophyta</taxon>
        <taxon>Embryophyta</taxon>
        <taxon>Tracheophyta</taxon>
        <taxon>Spermatophyta</taxon>
        <taxon>Magnoliopsida</taxon>
        <taxon>Liliopsida</taxon>
        <taxon>Poales</taxon>
        <taxon>Poaceae</taxon>
        <taxon>PACMAD clade</taxon>
        <taxon>Panicoideae</taxon>
        <taxon>Andropogonodae</taxon>
        <taxon>Andropogoneae</taxon>
        <taxon>Tripsacinae</taxon>
        <taxon>Zea</taxon>
    </lineage>
</organism>
<feature type="domain" description="Protein kinase" evidence="6">
    <location>
        <begin position="1"/>
        <end position="104"/>
    </location>
</feature>